<proteinExistence type="predicted"/>
<dbReference type="InParanoid" id="K1PZ96"/>
<reference evidence="1" key="1">
    <citation type="journal article" date="2012" name="Nature">
        <title>The oyster genome reveals stress adaptation and complexity of shell formation.</title>
        <authorList>
            <person name="Zhang G."/>
            <person name="Fang X."/>
            <person name="Guo X."/>
            <person name="Li L."/>
            <person name="Luo R."/>
            <person name="Xu F."/>
            <person name="Yang P."/>
            <person name="Zhang L."/>
            <person name="Wang X."/>
            <person name="Qi H."/>
            <person name="Xiong Z."/>
            <person name="Que H."/>
            <person name="Xie Y."/>
            <person name="Holland P.W."/>
            <person name="Paps J."/>
            <person name="Zhu Y."/>
            <person name="Wu F."/>
            <person name="Chen Y."/>
            <person name="Wang J."/>
            <person name="Peng C."/>
            <person name="Meng J."/>
            <person name="Yang L."/>
            <person name="Liu J."/>
            <person name="Wen B."/>
            <person name="Zhang N."/>
            <person name="Huang Z."/>
            <person name="Zhu Q."/>
            <person name="Feng Y."/>
            <person name="Mount A."/>
            <person name="Hedgecock D."/>
            <person name="Xu Z."/>
            <person name="Liu Y."/>
            <person name="Domazet-Loso T."/>
            <person name="Du Y."/>
            <person name="Sun X."/>
            <person name="Zhang S."/>
            <person name="Liu B."/>
            <person name="Cheng P."/>
            <person name="Jiang X."/>
            <person name="Li J."/>
            <person name="Fan D."/>
            <person name="Wang W."/>
            <person name="Fu W."/>
            <person name="Wang T."/>
            <person name="Wang B."/>
            <person name="Zhang J."/>
            <person name="Peng Z."/>
            <person name="Li Y."/>
            <person name="Li N."/>
            <person name="Wang J."/>
            <person name="Chen M."/>
            <person name="He Y."/>
            <person name="Tan F."/>
            <person name="Song X."/>
            <person name="Zheng Q."/>
            <person name="Huang R."/>
            <person name="Yang H."/>
            <person name="Du X."/>
            <person name="Chen L."/>
            <person name="Yang M."/>
            <person name="Gaffney P.M."/>
            <person name="Wang S."/>
            <person name="Luo L."/>
            <person name="She Z."/>
            <person name="Ming Y."/>
            <person name="Huang W."/>
            <person name="Zhang S."/>
            <person name="Huang B."/>
            <person name="Zhang Y."/>
            <person name="Qu T."/>
            <person name="Ni P."/>
            <person name="Miao G."/>
            <person name="Wang J."/>
            <person name="Wang Q."/>
            <person name="Steinberg C.E."/>
            <person name="Wang H."/>
            <person name="Li N."/>
            <person name="Qian L."/>
            <person name="Zhang G."/>
            <person name="Li Y."/>
            <person name="Yang H."/>
            <person name="Liu X."/>
            <person name="Wang J."/>
            <person name="Yin Y."/>
            <person name="Wang J."/>
        </authorList>
    </citation>
    <scope>NUCLEOTIDE SEQUENCE [LARGE SCALE GENOMIC DNA]</scope>
    <source>
        <strain evidence="1">05x7-T-G4-1.051#20</strain>
    </source>
</reference>
<dbReference type="HOGENOM" id="CLU_443626_0_0_1"/>
<dbReference type="EMBL" id="JH819069">
    <property type="protein sequence ID" value="EKC21885.1"/>
    <property type="molecule type" value="Genomic_DNA"/>
</dbReference>
<gene>
    <name evidence="1" type="ORF">CGI_10003181</name>
</gene>
<dbReference type="AlphaFoldDB" id="K1PZ96"/>
<name>K1PZ96_MAGGI</name>
<protein>
    <submittedName>
        <fullName evidence="1">Uncharacterized protein</fullName>
    </submittedName>
</protein>
<sequence>MKEITGIAVFIVCSVQSAPTTEINPGCKVTINQAHQYYSNPCGGLCLHLTRDSVMTQVSNMAGRANKEIASYLSQSRTFIFQQTSPELDHMNFPLFQKMDTYEETLKRTYVDLAIYFTFCMQTTLKLKKGALENYSDIVCIPAVYFAIFFLHSAPQIYSAAIPTSCINPSALSILQNPCDDHVNKVKPAAENRTLQLIGKHAGDLRVHIKSVLDVVKKERYHSPNPSVDILLPKPVQDVSISRNTTQIKHTMESMFLYVEQLILKEQQRQLQNEIPDKLCIINRAIIKILCNLYRMGETNQIELQERSKAIKSSVKVPTPNYHYTFKELFERFHGFLCAIMKHNGLFIIFITLCAHAQSSPLPRSDQHQNVTNLAVVEDAMFNSTTPNPLNATIQSLDVENTTIVHEEGNAGNLTTDPWKDLETTETDDDVNWSQEPTDGMKHSDAECVSQRTRSYLASPCGVREPPRRSVCNINNIFHVKQGAKMLLQTLTNFTFDGDSGIPDIKLDRLSKTTPLDAQLKELENSLQTYFLYLSEASSIYSAKFSQLKSLQFDFIRHNLLSVLCDLDNGMPIVPPSLTTCLSRDSTTFLSQTIYILQCLHTDATVAMTWDRCHTN</sequence>
<evidence type="ECO:0000313" key="1">
    <source>
        <dbReference type="EMBL" id="EKC21885.1"/>
    </source>
</evidence>
<accession>K1PZ96</accession>
<organism evidence="1">
    <name type="scientific">Magallana gigas</name>
    <name type="common">Pacific oyster</name>
    <name type="synonym">Crassostrea gigas</name>
    <dbReference type="NCBI Taxonomy" id="29159"/>
    <lineage>
        <taxon>Eukaryota</taxon>
        <taxon>Metazoa</taxon>
        <taxon>Spiralia</taxon>
        <taxon>Lophotrochozoa</taxon>
        <taxon>Mollusca</taxon>
        <taxon>Bivalvia</taxon>
        <taxon>Autobranchia</taxon>
        <taxon>Pteriomorphia</taxon>
        <taxon>Ostreida</taxon>
        <taxon>Ostreoidea</taxon>
        <taxon>Ostreidae</taxon>
        <taxon>Magallana</taxon>
    </lineage>
</organism>